<evidence type="ECO:0000313" key="1">
    <source>
        <dbReference type="EMBL" id="CAJ2671976.1"/>
    </source>
</evidence>
<protein>
    <submittedName>
        <fullName evidence="1">Uncharacterized protein</fullName>
    </submittedName>
</protein>
<evidence type="ECO:0000313" key="2">
    <source>
        <dbReference type="Proteomes" id="UP001177021"/>
    </source>
</evidence>
<comment type="caution">
    <text evidence="1">The sequence shown here is derived from an EMBL/GenBank/DDBJ whole genome shotgun (WGS) entry which is preliminary data.</text>
</comment>
<dbReference type="EMBL" id="CASHSV030000615">
    <property type="protein sequence ID" value="CAJ2671976.1"/>
    <property type="molecule type" value="Genomic_DNA"/>
</dbReference>
<reference evidence="1" key="1">
    <citation type="submission" date="2023-10" db="EMBL/GenBank/DDBJ databases">
        <authorList>
            <person name="Rodriguez Cubillos JULIANA M."/>
            <person name="De Vega J."/>
        </authorList>
    </citation>
    <scope>NUCLEOTIDE SEQUENCE</scope>
</reference>
<proteinExistence type="predicted"/>
<sequence>MGVGVGVVLPPEQSLGLGLSLGDDFGSCLDAVWLYPKLSKSFRYFDYCREDFPYSANTTDDPRSQKRTDRKRLAVLIRLERSFSSLVEELTCKRESLQTSRRSSEFDEAKTLRGSEDSIV</sequence>
<accession>A0ACB0LR73</accession>
<organism evidence="1 2">
    <name type="scientific">Trifolium pratense</name>
    <name type="common">Red clover</name>
    <dbReference type="NCBI Taxonomy" id="57577"/>
    <lineage>
        <taxon>Eukaryota</taxon>
        <taxon>Viridiplantae</taxon>
        <taxon>Streptophyta</taxon>
        <taxon>Embryophyta</taxon>
        <taxon>Tracheophyta</taxon>
        <taxon>Spermatophyta</taxon>
        <taxon>Magnoliopsida</taxon>
        <taxon>eudicotyledons</taxon>
        <taxon>Gunneridae</taxon>
        <taxon>Pentapetalae</taxon>
        <taxon>rosids</taxon>
        <taxon>fabids</taxon>
        <taxon>Fabales</taxon>
        <taxon>Fabaceae</taxon>
        <taxon>Papilionoideae</taxon>
        <taxon>50 kb inversion clade</taxon>
        <taxon>NPAAA clade</taxon>
        <taxon>Hologalegina</taxon>
        <taxon>IRL clade</taxon>
        <taxon>Trifolieae</taxon>
        <taxon>Trifolium</taxon>
    </lineage>
</organism>
<dbReference type="Proteomes" id="UP001177021">
    <property type="component" value="Unassembled WGS sequence"/>
</dbReference>
<name>A0ACB0LR73_TRIPR</name>
<keyword evidence="2" id="KW-1185">Reference proteome</keyword>
<gene>
    <name evidence="1" type="ORF">MILVUS5_LOCUS35694</name>
</gene>